<dbReference type="CDD" id="cd02440">
    <property type="entry name" value="AdoMet_MTases"/>
    <property type="match status" value="1"/>
</dbReference>
<gene>
    <name evidence="2" type="ORF">CLV59_101765</name>
</gene>
<organism evidence="2 3">
    <name type="scientific">Chitinophaga dinghuensis</name>
    <dbReference type="NCBI Taxonomy" id="1539050"/>
    <lineage>
        <taxon>Bacteria</taxon>
        <taxon>Pseudomonadati</taxon>
        <taxon>Bacteroidota</taxon>
        <taxon>Chitinophagia</taxon>
        <taxon>Chitinophagales</taxon>
        <taxon>Chitinophagaceae</taxon>
        <taxon>Chitinophaga</taxon>
    </lineage>
</organism>
<keyword evidence="3" id="KW-1185">Reference proteome</keyword>
<keyword evidence="2" id="KW-0489">Methyltransferase</keyword>
<feature type="domain" description="Methyltransferase" evidence="1">
    <location>
        <begin position="57"/>
        <end position="150"/>
    </location>
</feature>
<name>A0A327WF68_9BACT</name>
<protein>
    <submittedName>
        <fullName evidence="2">Methyltransferase family protein</fullName>
    </submittedName>
</protein>
<dbReference type="InterPro" id="IPR029063">
    <property type="entry name" value="SAM-dependent_MTases_sf"/>
</dbReference>
<accession>A0A327WF68</accession>
<dbReference type="GO" id="GO:0032259">
    <property type="term" value="P:methylation"/>
    <property type="evidence" value="ECO:0007669"/>
    <property type="project" value="UniProtKB-KW"/>
</dbReference>
<dbReference type="Pfam" id="PF13649">
    <property type="entry name" value="Methyltransf_25"/>
    <property type="match status" value="1"/>
</dbReference>
<dbReference type="EMBL" id="QLMA01000001">
    <property type="protein sequence ID" value="RAJ88000.1"/>
    <property type="molecule type" value="Genomic_DNA"/>
</dbReference>
<comment type="caution">
    <text evidence="2">The sequence shown here is derived from an EMBL/GenBank/DDBJ whole genome shotgun (WGS) entry which is preliminary data.</text>
</comment>
<dbReference type="InterPro" id="IPR041698">
    <property type="entry name" value="Methyltransf_25"/>
</dbReference>
<proteinExistence type="predicted"/>
<reference evidence="2 3" key="1">
    <citation type="submission" date="2018-06" db="EMBL/GenBank/DDBJ databases">
        <title>Genomic Encyclopedia of Archaeal and Bacterial Type Strains, Phase II (KMG-II): from individual species to whole genera.</title>
        <authorList>
            <person name="Goeker M."/>
        </authorList>
    </citation>
    <scope>NUCLEOTIDE SEQUENCE [LARGE SCALE GENOMIC DNA]</scope>
    <source>
        <strain evidence="2 3">DSM 29821</strain>
    </source>
</reference>
<evidence type="ECO:0000313" key="2">
    <source>
        <dbReference type="EMBL" id="RAJ88000.1"/>
    </source>
</evidence>
<dbReference type="Proteomes" id="UP000249819">
    <property type="component" value="Unassembled WGS sequence"/>
</dbReference>
<dbReference type="OrthoDB" id="8385759at2"/>
<keyword evidence="2" id="KW-0808">Transferase</keyword>
<dbReference type="Gene3D" id="3.40.50.150">
    <property type="entry name" value="Vaccinia Virus protein VP39"/>
    <property type="match status" value="1"/>
</dbReference>
<dbReference type="AlphaFoldDB" id="A0A327WF68"/>
<evidence type="ECO:0000313" key="3">
    <source>
        <dbReference type="Proteomes" id="UP000249819"/>
    </source>
</evidence>
<dbReference type="SUPFAM" id="SSF53335">
    <property type="entry name" value="S-adenosyl-L-methionine-dependent methyltransferases"/>
    <property type="match status" value="1"/>
</dbReference>
<evidence type="ECO:0000259" key="1">
    <source>
        <dbReference type="Pfam" id="PF13649"/>
    </source>
</evidence>
<sequence>MNEIQQYFDANKSLWNQWTTLHWDSEFYNVPAFKAGATTLNSIELTELTAVKDKSLLHLQCHFGMDTLSWAREGAIVTGVDLSDNAIHHAQQLAQETAIPAQFICSNVYDLKTHLHQHYDIVFTSYGTIGWLPDLDKWAAIVAHYLKPGGRFYMADFHPMMWMYGDNFQSIEYSYFNTGVIETDQEGSYANRSAPVYGKEYGWNHPISEILNALIRAGLHIQFFHEFDYSPYNCFSNTVEVFRGKWQIKGLEGKLPMAYSIMAVK</sequence>
<dbReference type="GO" id="GO:0008168">
    <property type="term" value="F:methyltransferase activity"/>
    <property type="evidence" value="ECO:0007669"/>
    <property type="project" value="UniProtKB-KW"/>
</dbReference>
<dbReference type="RefSeq" id="WP_111590659.1">
    <property type="nucleotide sequence ID" value="NZ_QLMA01000001.1"/>
</dbReference>